<keyword evidence="7" id="KW-0285">Flavoprotein</keyword>
<evidence type="ECO:0000259" key="8">
    <source>
        <dbReference type="Pfam" id="PF01794"/>
    </source>
</evidence>
<dbReference type="GO" id="GO:0046872">
    <property type="term" value="F:metal ion binding"/>
    <property type="evidence" value="ECO:0007669"/>
    <property type="project" value="UniProtKB-KW"/>
</dbReference>
<keyword evidence="7" id="KW-1003">Cell membrane</keyword>
<evidence type="ECO:0000256" key="3">
    <source>
        <dbReference type="ARBA" id="ARBA00022692"/>
    </source>
</evidence>
<dbReference type="PANTHER" id="PTHR36964">
    <property type="entry name" value="PROTEIN-METHIONINE-SULFOXIDE REDUCTASE HEME-BINDING SUBUNIT MSRQ"/>
    <property type="match status" value="1"/>
</dbReference>
<reference evidence="9 10" key="1">
    <citation type="submission" date="2017-04" db="EMBL/GenBank/DDBJ databases">
        <authorList>
            <person name="Afonso C.L."/>
            <person name="Miller P.J."/>
            <person name="Scott M.A."/>
            <person name="Spackman E."/>
            <person name="Goraichik I."/>
            <person name="Dimitrov K.M."/>
            <person name="Suarez D.L."/>
            <person name="Swayne D.E."/>
        </authorList>
    </citation>
    <scope>NUCLEOTIDE SEQUENCE [LARGE SCALE GENOMIC DNA]</scope>
    <source>
        <strain evidence="9 10">DSM 23236</strain>
    </source>
</reference>
<dbReference type="AlphaFoldDB" id="A0A1W1XUV7"/>
<dbReference type="InterPro" id="IPR022837">
    <property type="entry name" value="MsrQ-like"/>
</dbReference>
<comment type="cofactor">
    <cofactor evidence="7">
        <name>heme b</name>
        <dbReference type="ChEBI" id="CHEBI:60344"/>
    </cofactor>
    <text evidence="7">Binds 1 heme b (iron(II)-protoporphyrin IX) group per subunit.</text>
</comment>
<evidence type="ECO:0000256" key="7">
    <source>
        <dbReference type="HAMAP-Rule" id="MF_01207"/>
    </source>
</evidence>
<comment type="cofactor">
    <cofactor evidence="7">
        <name>FMN</name>
        <dbReference type="ChEBI" id="CHEBI:58210"/>
    </cofactor>
    <text evidence="7">Binds 1 FMN per subunit.</text>
</comment>
<keyword evidence="6 7" id="KW-0472">Membrane</keyword>
<keyword evidence="3 7" id="KW-0812">Transmembrane</keyword>
<feature type="transmembrane region" description="Helical" evidence="7">
    <location>
        <begin position="143"/>
        <end position="160"/>
    </location>
</feature>
<evidence type="ECO:0000256" key="2">
    <source>
        <dbReference type="ARBA" id="ARBA00022448"/>
    </source>
</evidence>
<dbReference type="GO" id="GO:0009055">
    <property type="term" value="F:electron transfer activity"/>
    <property type="evidence" value="ECO:0007669"/>
    <property type="project" value="UniProtKB-UniRule"/>
</dbReference>
<dbReference type="RefSeq" id="WP_084091445.1">
    <property type="nucleotide sequence ID" value="NZ_FWXD01000016.1"/>
</dbReference>
<dbReference type="STRING" id="1121001.SAMN02745857_02818"/>
<dbReference type="GO" id="GO:0020037">
    <property type="term" value="F:heme binding"/>
    <property type="evidence" value="ECO:0007669"/>
    <property type="project" value="UniProtKB-UniRule"/>
</dbReference>
<dbReference type="OrthoDB" id="9788328at2"/>
<evidence type="ECO:0000313" key="9">
    <source>
        <dbReference type="EMBL" id="SMC27321.1"/>
    </source>
</evidence>
<dbReference type="HAMAP" id="MF_01207">
    <property type="entry name" value="MsrQ"/>
    <property type="match status" value="1"/>
</dbReference>
<dbReference type="GO" id="GO:0005886">
    <property type="term" value="C:plasma membrane"/>
    <property type="evidence" value="ECO:0007669"/>
    <property type="project" value="UniProtKB-SubCell"/>
</dbReference>
<feature type="transmembrane region" description="Helical" evidence="7">
    <location>
        <begin position="72"/>
        <end position="90"/>
    </location>
</feature>
<evidence type="ECO:0000256" key="4">
    <source>
        <dbReference type="ARBA" id="ARBA00022989"/>
    </source>
</evidence>
<keyword evidence="7" id="KW-0479">Metal-binding</keyword>
<accession>A0A1W1XUV7</accession>
<comment type="caution">
    <text evidence="7">Lacks conserved residue(s) required for the propagation of feature annotation.</text>
</comment>
<dbReference type="EMBL" id="FWXD01000016">
    <property type="protein sequence ID" value="SMC27321.1"/>
    <property type="molecule type" value="Genomic_DNA"/>
</dbReference>
<evidence type="ECO:0000313" key="10">
    <source>
        <dbReference type="Proteomes" id="UP000192761"/>
    </source>
</evidence>
<keyword evidence="7" id="KW-0249">Electron transport</keyword>
<keyword evidence="4 7" id="KW-1133">Transmembrane helix</keyword>
<comment type="subcellular location">
    <subcellularLocation>
        <location evidence="7">Cell membrane</location>
        <topology evidence="7">Multi-pass membrane protein</topology>
    </subcellularLocation>
    <subcellularLocation>
        <location evidence="1">Membrane</location>
        <topology evidence="1">Multi-pass membrane protein</topology>
    </subcellularLocation>
</comment>
<evidence type="ECO:0000256" key="1">
    <source>
        <dbReference type="ARBA" id="ARBA00004141"/>
    </source>
</evidence>
<proteinExistence type="inferred from homology"/>
<feature type="domain" description="Ferric oxidoreductase" evidence="8">
    <location>
        <begin position="40"/>
        <end position="153"/>
    </location>
</feature>
<evidence type="ECO:0000256" key="6">
    <source>
        <dbReference type="ARBA" id="ARBA00023136"/>
    </source>
</evidence>
<name>A0A1W1XUV7_9NEIS</name>
<dbReference type="GO" id="GO:0030091">
    <property type="term" value="P:protein repair"/>
    <property type="evidence" value="ECO:0007669"/>
    <property type="project" value="UniProtKB-UniRule"/>
</dbReference>
<comment type="function">
    <text evidence="7">Part of the MsrPQ system that repairs oxidized periplasmic proteins containing methionine sulfoxide residues (Met-O), using respiratory chain electrons. Thus protects these proteins from oxidative-stress damage caused by reactive species of oxygen and chlorine generated by the host defense mechanisms. MsrPQ is essential for the maintenance of envelope integrity under bleach stress, rescuing a wide series of structurally unrelated periplasmic proteins from methionine oxidation. MsrQ provides electrons for reduction to the reductase catalytic subunit MsrP, using the quinone pool of the respiratory chain.</text>
</comment>
<dbReference type="Pfam" id="PF01794">
    <property type="entry name" value="Ferric_reduct"/>
    <property type="match status" value="1"/>
</dbReference>
<dbReference type="GO" id="GO:0010181">
    <property type="term" value="F:FMN binding"/>
    <property type="evidence" value="ECO:0007669"/>
    <property type="project" value="UniProtKB-UniRule"/>
</dbReference>
<organism evidence="9 10">
    <name type="scientific">Andreprevotia lacus DSM 23236</name>
    <dbReference type="NCBI Taxonomy" id="1121001"/>
    <lineage>
        <taxon>Bacteria</taxon>
        <taxon>Pseudomonadati</taxon>
        <taxon>Pseudomonadota</taxon>
        <taxon>Betaproteobacteria</taxon>
        <taxon>Neisseriales</taxon>
        <taxon>Chitinibacteraceae</taxon>
        <taxon>Andreprevotia</taxon>
    </lineage>
</organism>
<dbReference type="Proteomes" id="UP000192761">
    <property type="component" value="Unassembled WGS sequence"/>
</dbReference>
<comment type="subunit">
    <text evidence="7">Heterodimer of a catalytic subunit (MsrP) and a heme-binding subunit (MsrQ).</text>
</comment>
<dbReference type="InterPro" id="IPR013130">
    <property type="entry name" value="Fe3_Rdtase_TM_dom"/>
</dbReference>
<feature type="transmembrane region" description="Helical" evidence="7">
    <location>
        <begin position="166"/>
        <end position="183"/>
    </location>
</feature>
<keyword evidence="5 7" id="KW-0408">Iron</keyword>
<protein>
    <recommendedName>
        <fullName evidence="7">Protein-methionine-sulfoxide reductase heme-binding subunit MsrQ</fullName>
    </recommendedName>
    <alternativeName>
        <fullName evidence="7">Flavocytochrome MsrQ</fullName>
    </alternativeName>
</protein>
<dbReference type="PANTHER" id="PTHR36964:SF1">
    <property type="entry name" value="PROTEIN-METHIONINE-SULFOXIDE REDUCTASE HEME-BINDING SUBUNIT MSRQ"/>
    <property type="match status" value="1"/>
</dbReference>
<keyword evidence="2 7" id="KW-0813">Transport</keyword>
<sequence length="192" mass="22299">MSIKTLKIIVFILCLYPLARMGWRVPSEVDPVAWLLHSSGRWALTGLLITLSISPLRQLTGRGELLKLRRMLGLYAFFYAVLHFCIYLGLDRQLDFSTIGRDILKRPYITVGFSALLLLIPLAVTSTDAMMRRLKRNWGRLHQLVYPIAILGVLHFWWLVKRDVSVPEIYAVLLALLLGWRVWRWWKRRAAG</sequence>
<keyword evidence="7" id="KW-0349">Heme</keyword>
<comment type="similarity">
    <text evidence="7">Belongs to the MsrQ family.</text>
</comment>
<keyword evidence="10" id="KW-1185">Reference proteome</keyword>
<keyword evidence="7" id="KW-0288">FMN</keyword>
<evidence type="ECO:0000256" key="5">
    <source>
        <dbReference type="ARBA" id="ARBA00023004"/>
    </source>
</evidence>
<feature type="transmembrane region" description="Helical" evidence="7">
    <location>
        <begin position="110"/>
        <end position="131"/>
    </location>
</feature>
<gene>
    <name evidence="7" type="primary">msrQ</name>
    <name evidence="9" type="ORF">SAMN02745857_02818</name>
</gene>
<dbReference type="GO" id="GO:0016679">
    <property type="term" value="F:oxidoreductase activity, acting on diphenols and related substances as donors"/>
    <property type="evidence" value="ECO:0007669"/>
    <property type="project" value="TreeGrafter"/>
</dbReference>